<protein>
    <submittedName>
        <fullName evidence="1">Acyl dehydratase</fullName>
    </submittedName>
</protein>
<dbReference type="EMBL" id="RJVJ01000001">
    <property type="protein sequence ID" value="ROR46528.1"/>
    <property type="molecule type" value="Genomic_DNA"/>
</dbReference>
<evidence type="ECO:0000313" key="2">
    <source>
        <dbReference type="Proteomes" id="UP000267408"/>
    </source>
</evidence>
<dbReference type="SUPFAM" id="SSF54637">
    <property type="entry name" value="Thioesterase/thiol ester dehydrase-isomerase"/>
    <property type="match status" value="1"/>
</dbReference>
<dbReference type="RefSeq" id="WP_162870109.1">
    <property type="nucleotide sequence ID" value="NZ_RJVJ01000001.1"/>
</dbReference>
<dbReference type="AlphaFoldDB" id="A0A8G1UMC9"/>
<proteinExistence type="predicted"/>
<gene>
    <name evidence="1" type="ORF">EDD39_4803</name>
</gene>
<name>A0A8G1UMC9_9ACTN</name>
<accession>A0A8G1UMC9</accession>
<evidence type="ECO:0000313" key="1">
    <source>
        <dbReference type="EMBL" id="ROR46528.1"/>
    </source>
</evidence>
<reference evidence="1 2" key="1">
    <citation type="submission" date="2018-11" db="EMBL/GenBank/DDBJ databases">
        <title>Sequencing the genomes of 1000 actinobacteria strains.</title>
        <authorList>
            <person name="Klenk H.-P."/>
        </authorList>
    </citation>
    <scope>NUCLEOTIDE SEQUENCE [LARGE SCALE GENOMIC DNA]</scope>
    <source>
        <strain evidence="1 2">DSM 44780</strain>
    </source>
</reference>
<comment type="caution">
    <text evidence="1">The sequence shown here is derived from an EMBL/GenBank/DDBJ whole genome shotgun (WGS) entry which is preliminary data.</text>
</comment>
<organism evidence="1 2">
    <name type="scientific">Kitasatospora cineracea</name>
    <dbReference type="NCBI Taxonomy" id="88074"/>
    <lineage>
        <taxon>Bacteria</taxon>
        <taxon>Bacillati</taxon>
        <taxon>Actinomycetota</taxon>
        <taxon>Actinomycetes</taxon>
        <taxon>Kitasatosporales</taxon>
        <taxon>Streptomycetaceae</taxon>
        <taxon>Kitasatospora</taxon>
    </lineage>
</organism>
<sequence length="157" mass="17492">MDREPISNGVIPAVVGEVVTGEPFVVSREDVERFESGTWIDRAYPEGDVPEFPEDLVEGFHLLALVDPVLQFALGDNRGGMWGLNYGLDKVRFISQVHVGDSIVPTFETLAVEPKDGGFKVLRRCTFTIEGSERPAMVADWWGYQLPRGIVEASRRL</sequence>
<dbReference type="Proteomes" id="UP000267408">
    <property type="component" value="Unassembled WGS sequence"/>
</dbReference>
<dbReference type="InterPro" id="IPR029069">
    <property type="entry name" value="HotDog_dom_sf"/>
</dbReference>
<dbReference type="Gene3D" id="3.10.129.10">
    <property type="entry name" value="Hotdog Thioesterase"/>
    <property type="match status" value="1"/>
</dbReference>